<dbReference type="Proteomes" id="UP000319213">
    <property type="component" value="Unassembled WGS sequence"/>
</dbReference>
<dbReference type="PROSITE" id="PS50943">
    <property type="entry name" value="HTH_CROC1"/>
    <property type="match status" value="1"/>
</dbReference>
<feature type="region of interest" description="Disordered" evidence="1">
    <location>
        <begin position="370"/>
        <end position="395"/>
    </location>
</feature>
<gene>
    <name evidence="3" type="ORF">FHX40_0746</name>
</gene>
<comment type="caution">
    <text evidence="3">The sequence shown here is derived from an EMBL/GenBank/DDBJ whole genome shotgun (WGS) entry which is preliminary data.</text>
</comment>
<feature type="compositionally biased region" description="Low complexity" evidence="1">
    <location>
        <begin position="370"/>
        <end position="380"/>
    </location>
</feature>
<keyword evidence="4" id="KW-1185">Reference proteome</keyword>
<organism evidence="3 4">
    <name type="scientific">Thermopolyspora flexuosa</name>
    <dbReference type="NCBI Taxonomy" id="103836"/>
    <lineage>
        <taxon>Bacteria</taxon>
        <taxon>Bacillati</taxon>
        <taxon>Actinomycetota</taxon>
        <taxon>Actinomycetes</taxon>
        <taxon>Streptosporangiales</taxon>
        <taxon>Streptosporangiaceae</taxon>
        <taxon>Thermopolyspora</taxon>
    </lineage>
</organism>
<dbReference type="OrthoDB" id="4074704at2"/>
<dbReference type="Pfam" id="PF13560">
    <property type="entry name" value="HTH_31"/>
    <property type="match status" value="1"/>
</dbReference>
<feature type="compositionally biased region" description="Basic residues" evidence="1">
    <location>
        <begin position="428"/>
        <end position="463"/>
    </location>
</feature>
<dbReference type="AlphaFoldDB" id="A0A543IU34"/>
<dbReference type="SMART" id="SM00530">
    <property type="entry name" value="HTH_XRE"/>
    <property type="match status" value="1"/>
</dbReference>
<accession>A0A543IU34</accession>
<dbReference type="GO" id="GO:0003677">
    <property type="term" value="F:DNA binding"/>
    <property type="evidence" value="ECO:0007669"/>
    <property type="project" value="InterPro"/>
</dbReference>
<reference evidence="3 4" key="1">
    <citation type="submission" date="2019-06" db="EMBL/GenBank/DDBJ databases">
        <title>Sequencing the genomes of 1000 actinobacteria strains.</title>
        <authorList>
            <person name="Klenk H.-P."/>
        </authorList>
    </citation>
    <scope>NUCLEOTIDE SEQUENCE [LARGE SCALE GENOMIC DNA]</scope>
    <source>
        <strain evidence="3 4">DSM 43186</strain>
    </source>
</reference>
<dbReference type="SUPFAM" id="SSF47413">
    <property type="entry name" value="lambda repressor-like DNA-binding domains"/>
    <property type="match status" value="1"/>
</dbReference>
<dbReference type="Gene3D" id="1.10.260.40">
    <property type="entry name" value="lambda repressor-like DNA-binding domains"/>
    <property type="match status" value="1"/>
</dbReference>
<protein>
    <submittedName>
        <fullName evidence="3">Helix-turn-helix protein</fullName>
    </submittedName>
</protein>
<dbReference type="InterPro" id="IPR001387">
    <property type="entry name" value="Cro/C1-type_HTH"/>
</dbReference>
<proteinExistence type="predicted"/>
<dbReference type="InterPro" id="IPR011990">
    <property type="entry name" value="TPR-like_helical_dom_sf"/>
</dbReference>
<feature type="region of interest" description="Disordered" evidence="1">
    <location>
        <begin position="417"/>
        <end position="463"/>
    </location>
</feature>
<evidence type="ECO:0000313" key="3">
    <source>
        <dbReference type="EMBL" id="TQM74084.1"/>
    </source>
</evidence>
<sequence length="463" mass="49128">METFGKRARALMRERGISLRRLAQQINYDPGYLSKVLNGRKRATPHLAERVDAALGADGEPVALVPPDGRWRVPDDASDGGLTPDDEERLMLAVRRPSRLDGAVVDALAKILAAQRRAEDAIGSGPLLAPVAAQLGTIEGLVVDARGPVRLPLVDVASQWAEFLGWLHTSTGDAEQARRWFDRAAEWAAESGNPTMAATVLSFKGHLAFLLGRMGPAAGLSRAARRSPAVWIGQRAYDAHQEARALAVIGDPMAERLLAEAAELAAAVEDHRDDTPPWIYYYSAPFYLLERGWVYRLLGRDDERLNAEAIRHLSAGLAGLGDARESAWAAEYLYHLAFALFQAGEAGQACDAAGQAAAIAHRTGAAPAAGTARRATSADAPQMAEASGGDRAGRAAPLTSGLVAGRSGLAVRLSPGYGGAVSAGGRPWRFRRGGRRGRPGGASGRRRSRAGRGGRVRAWRGGG</sequence>
<evidence type="ECO:0000259" key="2">
    <source>
        <dbReference type="PROSITE" id="PS50943"/>
    </source>
</evidence>
<name>A0A543IU34_9ACTN</name>
<dbReference type="InterPro" id="IPR010982">
    <property type="entry name" value="Lambda_DNA-bd_dom_sf"/>
</dbReference>
<feature type="domain" description="HTH cro/C1-type" evidence="2">
    <location>
        <begin position="9"/>
        <end position="62"/>
    </location>
</feature>
<dbReference type="EMBL" id="VFPQ01000001">
    <property type="protein sequence ID" value="TQM74084.1"/>
    <property type="molecule type" value="Genomic_DNA"/>
</dbReference>
<dbReference type="CDD" id="cd00093">
    <property type="entry name" value="HTH_XRE"/>
    <property type="match status" value="1"/>
</dbReference>
<dbReference type="Gene3D" id="1.25.40.10">
    <property type="entry name" value="Tetratricopeptide repeat domain"/>
    <property type="match status" value="1"/>
</dbReference>
<evidence type="ECO:0000256" key="1">
    <source>
        <dbReference type="SAM" id="MobiDB-lite"/>
    </source>
</evidence>
<evidence type="ECO:0000313" key="4">
    <source>
        <dbReference type="Proteomes" id="UP000319213"/>
    </source>
</evidence>